<name>A0A8H4NSI0_9HYPO</name>
<organism evidence="1 2">
    <name type="scientific">Fusarium austroafricanum</name>
    <dbReference type="NCBI Taxonomy" id="2364996"/>
    <lineage>
        <taxon>Eukaryota</taxon>
        <taxon>Fungi</taxon>
        <taxon>Dikarya</taxon>
        <taxon>Ascomycota</taxon>
        <taxon>Pezizomycotina</taxon>
        <taxon>Sordariomycetes</taxon>
        <taxon>Hypocreomycetidae</taxon>
        <taxon>Hypocreales</taxon>
        <taxon>Nectriaceae</taxon>
        <taxon>Fusarium</taxon>
        <taxon>Fusarium concolor species complex</taxon>
    </lineage>
</organism>
<gene>
    <name evidence="1" type="ORF">F53441_11677</name>
</gene>
<reference evidence="1" key="1">
    <citation type="submission" date="2020-01" db="EMBL/GenBank/DDBJ databases">
        <title>Identification and distribution of gene clusters putatively required for synthesis of sphingolipid metabolism inhibitors in phylogenetically diverse species of the filamentous fungus Fusarium.</title>
        <authorList>
            <person name="Kim H.-S."/>
            <person name="Busman M."/>
            <person name="Brown D.W."/>
            <person name="Divon H."/>
            <person name="Uhlig S."/>
            <person name="Proctor R.H."/>
        </authorList>
    </citation>
    <scope>NUCLEOTIDE SEQUENCE</scope>
    <source>
        <strain evidence="1">NRRL 53441</strain>
    </source>
</reference>
<dbReference type="EMBL" id="JAADJG010000590">
    <property type="protein sequence ID" value="KAF4442636.1"/>
    <property type="molecule type" value="Genomic_DNA"/>
</dbReference>
<dbReference type="Proteomes" id="UP000605986">
    <property type="component" value="Unassembled WGS sequence"/>
</dbReference>
<protein>
    <submittedName>
        <fullName evidence="1">Uncharacterized protein</fullName>
    </submittedName>
</protein>
<keyword evidence="2" id="KW-1185">Reference proteome</keyword>
<proteinExistence type="predicted"/>
<dbReference type="AlphaFoldDB" id="A0A8H4NSI0"/>
<evidence type="ECO:0000313" key="1">
    <source>
        <dbReference type="EMBL" id="KAF4442636.1"/>
    </source>
</evidence>
<accession>A0A8H4NSI0</accession>
<sequence>MWRRAGTESRERPPFPPRCDWLPQEDLEPEALTVDWLLDELKCRVNYVHANDQNLHYYNDRGLPEDEVEPDNLSLERSESKLVFHTEDEELLLMAREARVLHVAFEALGDPRIQSQINEFRVDASHDVLRNRTHPGLPWTVFFSSSPFPESLAKYFSAANTTKFQLVLNKDTLEETAQDVIAEGRAARVLRAMPHLRELVLEPHHFFIFEIIPEDMHFPYLRHLELSCGEIDPVQLTEFLKRHGSTLKSLLISFCYIDPEYHEYDWRDVANDLNIMKCNGKMDCEEGDFQTVYLSQFPYGCGKNDTLNIKMAETRAMSWEYYGGRLETTEMWGSPPREVYPDDYWEDVAREVPNPYIDDWSMGGR</sequence>
<dbReference type="OrthoDB" id="5422579at2759"/>
<comment type="caution">
    <text evidence="1">The sequence shown here is derived from an EMBL/GenBank/DDBJ whole genome shotgun (WGS) entry which is preliminary data.</text>
</comment>
<evidence type="ECO:0000313" key="2">
    <source>
        <dbReference type="Proteomes" id="UP000605986"/>
    </source>
</evidence>